<evidence type="ECO:0000256" key="3">
    <source>
        <dbReference type="ARBA" id="ARBA00022989"/>
    </source>
</evidence>
<evidence type="ECO:0000256" key="1">
    <source>
        <dbReference type="ARBA" id="ARBA00004141"/>
    </source>
</evidence>
<dbReference type="InterPro" id="IPR007632">
    <property type="entry name" value="Anoctamin"/>
</dbReference>
<feature type="transmembrane region" description="Helical" evidence="7">
    <location>
        <begin position="617"/>
        <end position="640"/>
    </location>
</feature>
<evidence type="ECO:0000256" key="2">
    <source>
        <dbReference type="ARBA" id="ARBA00022692"/>
    </source>
</evidence>
<proteinExistence type="predicted"/>
<evidence type="ECO:0000256" key="7">
    <source>
        <dbReference type="SAM" id="Phobius"/>
    </source>
</evidence>
<feature type="region of interest" description="Disordered" evidence="6">
    <location>
        <begin position="805"/>
        <end position="826"/>
    </location>
</feature>
<feature type="transmembrane region" description="Helical" evidence="7">
    <location>
        <begin position="259"/>
        <end position="284"/>
    </location>
</feature>
<evidence type="ECO:0000256" key="4">
    <source>
        <dbReference type="ARBA" id="ARBA00023136"/>
    </source>
</evidence>
<comment type="subcellular location">
    <subcellularLocation>
        <location evidence="1">Membrane</location>
        <topology evidence="1">Multi-pass membrane protein</topology>
    </subcellularLocation>
</comment>
<organism evidence="10 11">
    <name type="scientific">Kwoniella dendrophila CBS 6074</name>
    <dbReference type="NCBI Taxonomy" id="1295534"/>
    <lineage>
        <taxon>Eukaryota</taxon>
        <taxon>Fungi</taxon>
        <taxon>Dikarya</taxon>
        <taxon>Basidiomycota</taxon>
        <taxon>Agaricomycotina</taxon>
        <taxon>Tremellomycetes</taxon>
        <taxon>Tremellales</taxon>
        <taxon>Cryptococcaceae</taxon>
        <taxon>Kwoniella</taxon>
    </lineage>
</organism>
<dbReference type="PANTHER" id="PTHR12308">
    <property type="entry name" value="ANOCTAMIN"/>
    <property type="match status" value="1"/>
</dbReference>
<dbReference type="GO" id="GO:0005254">
    <property type="term" value="F:chloride channel activity"/>
    <property type="evidence" value="ECO:0007669"/>
    <property type="project" value="TreeGrafter"/>
</dbReference>
<dbReference type="Pfam" id="PF20877">
    <property type="entry name" value="Anoctamin_N"/>
    <property type="match status" value="1"/>
</dbReference>
<dbReference type="Proteomes" id="UP001355207">
    <property type="component" value="Chromosome 6"/>
</dbReference>
<feature type="transmembrane region" description="Helical" evidence="7">
    <location>
        <begin position="661"/>
        <end position="689"/>
    </location>
</feature>
<feature type="transmembrane region" description="Helical" evidence="7">
    <location>
        <begin position="414"/>
        <end position="434"/>
    </location>
</feature>
<dbReference type="GeneID" id="91095779"/>
<dbReference type="InterPro" id="IPR049452">
    <property type="entry name" value="Anoctamin_TM"/>
</dbReference>
<keyword evidence="2 7" id="KW-0812">Transmembrane</keyword>
<accession>A0AAX4JXI9</accession>
<keyword evidence="11" id="KW-1185">Reference proteome</keyword>
<feature type="domain" description="Anoctamin alpha-beta plait" evidence="9">
    <location>
        <begin position="73"/>
        <end position="208"/>
    </location>
</feature>
<evidence type="ECO:0000313" key="10">
    <source>
        <dbReference type="EMBL" id="WWC90176.1"/>
    </source>
</evidence>
<keyword evidence="5" id="KW-0175">Coiled coil</keyword>
<dbReference type="PANTHER" id="PTHR12308:SF73">
    <property type="entry name" value="ANOCTAMIN"/>
    <property type="match status" value="1"/>
</dbReference>
<feature type="compositionally biased region" description="Basic and acidic residues" evidence="6">
    <location>
        <begin position="814"/>
        <end position="826"/>
    </location>
</feature>
<feature type="transmembrane region" description="Helical" evidence="7">
    <location>
        <begin position="290"/>
        <end position="309"/>
    </location>
</feature>
<evidence type="ECO:0000313" key="11">
    <source>
        <dbReference type="Proteomes" id="UP001355207"/>
    </source>
</evidence>
<dbReference type="InterPro" id="IPR049456">
    <property type="entry name" value="Anoctamin_N_fung"/>
</dbReference>
<name>A0AAX4JXI9_9TREE</name>
<feature type="region of interest" description="Disordered" evidence="6">
    <location>
        <begin position="1"/>
        <end position="60"/>
    </location>
</feature>
<sequence length="826" mass="92031">MALPDTPQRVTRSMSHQPPSAPVPVLAPPSVETAPGPPVQHRSTSLTPTPATVNTNLNSGNNGLNDLNTNPYNVDFVIPFSISIAKNQNRLEAQQEIKEGYEELLKALESEDGIKIGSKAKPVKKDKSGKKIESEEEIWIFISAEDEKVNELVERERSLDRIHNLPHHQHPIPPSPSTRIRLIYNLLTSPAIQGGLGITPNQGKWKRVKSIMALHDESSDKKWVEKWTTGGDWKLGVLTGLDNHIGKDLGEHQPPPVHLYFNFLTTYTLSLLPLSILSVLFYLFTPADSYPPLYAFLLSIYSTTFVAIWRIKEKKLAVRWGTKGCESVAVGRLRPEYVANLNLGLDNQHQQNGLDTVDTIQAGNDLKRDIKVAVSIPIIIACGIGLGIVLLGIFMLEAFVGQAYDGFGKEVVPLLPTALFAIVVPQIVAAYGSLARSMVKWEDHPTPVGAEKSLTAKTFAMNAIVAYLGLFLSAYIYVPFGSFIMARVQNRLTKQDTINVAGTPEKAGLGPRTSGKEQKGIKAGRLKGQLFAYTVTNQVVNVFLELGLPFVMRFVDDWRAGKTTIKETIKSAGDQTPEKAPRTEHEVVSRFLEKVERELALPDYSLFTDYAEMVTQFGYVTIWSIVWPLAPVFALINNYIELRSDALKICKHVRRPVGDRVETIGSWLQTLSIISWIGAVTNSTLIYLFRPYVYHSDQTPNPNITPIPGSAHLHEIISKYNISPSFKSILPTLIPLALIGLIASHGYIILNWLINGLIERLYWRNSQEQKSLQKLQLSSSNKEDIYGGKSKEQKRLWEKQEWKEPNGFWNGGEEGGREIGRALKAE</sequence>
<keyword evidence="4 7" id="KW-0472">Membrane</keyword>
<protein>
    <submittedName>
        <fullName evidence="10">Uncharacterized protein</fullName>
    </submittedName>
</protein>
<feature type="coiled-coil region" evidence="5">
    <location>
        <begin position="84"/>
        <end position="111"/>
    </location>
</feature>
<feature type="transmembrane region" description="Helical" evidence="7">
    <location>
        <begin position="733"/>
        <end position="754"/>
    </location>
</feature>
<feature type="transmembrane region" description="Helical" evidence="7">
    <location>
        <begin position="372"/>
        <end position="394"/>
    </location>
</feature>
<evidence type="ECO:0000259" key="8">
    <source>
        <dbReference type="Pfam" id="PF04547"/>
    </source>
</evidence>
<evidence type="ECO:0000259" key="9">
    <source>
        <dbReference type="Pfam" id="PF20877"/>
    </source>
</evidence>
<evidence type="ECO:0000256" key="5">
    <source>
        <dbReference type="SAM" id="Coils"/>
    </source>
</evidence>
<feature type="compositionally biased region" description="Polar residues" evidence="6">
    <location>
        <begin position="8"/>
        <end position="17"/>
    </location>
</feature>
<dbReference type="EMBL" id="CP144103">
    <property type="protein sequence ID" value="WWC90176.1"/>
    <property type="molecule type" value="Genomic_DNA"/>
</dbReference>
<dbReference type="RefSeq" id="XP_066076939.1">
    <property type="nucleotide sequence ID" value="XM_066220842.1"/>
</dbReference>
<feature type="domain" description="Anoctamin transmembrane" evidence="8">
    <location>
        <begin position="259"/>
        <end position="761"/>
    </location>
</feature>
<gene>
    <name evidence="10" type="ORF">L201_005109</name>
</gene>
<evidence type="ECO:0000256" key="6">
    <source>
        <dbReference type="SAM" id="MobiDB-lite"/>
    </source>
</evidence>
<feature type="transmembrane region" description="Helical" evidence="7">
    <location>
        <begin position="459"/>
        <end position="478"/>
    </location>
</feature>
<reference evidence="10 11" key="1">
    <citation type="submission" date="2024-01" db="EMBL/GenBank/DDBJ databases">
        <title>Comparative genomics of Cryptococcus and Kwoniella reveals pathogenesis evolution and contrasting modes of karyotype evolution via chromosome fusion or intercentromeric recombination.</title>
        <authorList>
            <person name="Coelho M.A."/>
            <person name="David-Palma M."/>
            <person name="Shea T."/>
            <person name="Bowers K."/>
            <person name="McGinley-Smith S."/>
            <person name="Mohammad A.W."/>
            <person name="Gnirke A."/>
            <person name="Yurkov A.M."/>
            <person name="Nowrousian M."/>
            <person name="Sun S."/>
            <person name="Cuomo C.A."/>
            <person name="Heitman J."/>
        </authorList>
    </citation>
    <scope>NUCLEOTIDE SEQUENCE [LARGE SCALE GENOMIC DNA]</scope>
    <source>
        <strain evidence="10 11">CBS 6074</strain>
    </source>
</reference>
<keyword evidence="3 7" id="KW-1133">Transmembrane helix</keyword>
<dbReference type="GO" id="GO:0016020">
    <property type="term" value="C:membrane"/>
    <property type="evidence" value="ECO:0007669"/>
    <property type="project" value="UniProtKB-SubCell"/>
</dbReference>
<dbReference type="Pfam" id="PF04547">
    <property type="entry name" value="Anoctamin"/>
    <property type="match status" value="1"/>
</dbReference>
<dbReference type="AlphaFoldDB" id="A0AAX4JXI9"/>
<feature type="compositionally biased region" description="Polar residues" evidence="6">
    <location>
        <begin position="41"/>
        <end position="53"/>
    </location>
</feature>
<dbReference type="GO" id="GO:0032541">
    <property type="term" value="C:cortical endoplasmic reticulum"/>
    <property type="evidence" value="ECO:0007669"/>
    <property type="project" value="TreeGrafter"/>
</dbReference>